<dbReference type="EMBL" id="NKQK01000024">
    <property type="protein sequence ID" value="PSR92950.1"/>
    <property type="molecule type" value="Genomic_DNA"/>
</dbReference>
<feature type="region of interest" description="Disordered" evidence="2">
    <location>
        <begin position="137"/>
        <end position="161"/>
    </location>
</feature>
<comment type="similarity">
    <text evidence="1">Belongs to the amino acid-polyamine-organocation (APC) superfamily. Cationic amino acid transporter (CAT) (TC 2.A.3.3) family.</text>
</comment>
<feature type="transmembrane region" description="Helical" evidence="3">
    <location>
        <begin position="109"/>
        <end position="128"/>
    </location>
</feature>
<dbReference type="Gramene" id="PSR92950">
    <property type="protein sequence ID" value="PSR92950"/>
    <property type="gene ID" value="CEY00_Acc27554"/>
</dbReference>
<dbReference type="InterPro" id="IPR029485">
    <property type="entry name" value="CAT_C"/>
</dbReference>
<gene>
    <name evidence="5" type="ORF">CEY00_Acc27554</name>
</gene>
<evidence type="ECO:0000256" key="3">
    <source>
        <dbReference type="SAM" id="Phobius"/>
    </source>
</evidence>
<accession>A0A2R6PL18</accession>
<dbReference type="PANTHER" id="PTHR43243:SF41">
    <property type="entry name" value="CATIONIC AMINO ACID TRANSPORTER 7, CHLOROPLASTIC"/>
    <property type="match status" value="1"/>
</dbReference>
<reference evidence="5 6" key="1">
    <citation type="submission" date="2017-07" db="EMBL/GenBank/DDBJ databases">
        <title>An improved, manually edited Actinidia chinensis var. chinensis (kiwifruit) genome highlights the challenges associated with draft genomes and gene prediction in plants.</title>
        <authorList>
            <person name="Pilkington S."/>
            <person name="Crowhurst R."/>
            <person name="Hilario E."/>
            <person name="Nardozza S."/>
            <person name="Fraser L."/>
            <person name="Peng Y."/>
            <person name="Gunaseelan K."/>
            <person name="Simpson R."/>
            <person name="Tahir J."/>
            <person name="Deroles S."/>
            <person name="Templeton K."/>
            <person name="Luo Z."/>
            <person name="Davy M."/>
            <person name="Cheng C."/>
            <person name="Mcneilage M."/>
            <person name="Scaglione D."/>
            <person name="Liu Y."/>
            <person name="Zhang Q."/>
            <person name="Datson P."/>
            <person name="De Silva N."/>
            <person name="Gardiner S."/>
            <person name="Bassett H."/>
            <person name="Chagne D."/>
            <person name="Mccallum J."/>
            <person name="Dzierzon H."/>
            <person name="Deng C."/>
            <person name="Wang Y.-Y."/>
            <person name="Barron N."/>
            <person name="Manako K."/>
            <person name="Bowen J."/>
            <person name="Foster T."/>
            <person name="Erridge Z."/>
            <person name="Tiffin H."/>
            <person name="Waite C."/>
            <person name="Davies K."/>
            <person name="Grierson E."/>
            <person name="Laing W."/>
            <person name="Kirk R."/>
            <person name="Chen X."/>
            <person name="Wood M."/>
            <person name="Montefiori M."/>
            <person name="Brummell D."/>
            <person name="Schwinn K."/>
            <person name="Catanach A."/>
            <person name="Fullerton C."/>
            <person name="Li D."/>
            <person name="Meiyalaghan S."/>
            <person name="Nieuwenhuizen N."/>
            <person name="Read N."/>
            <person name="Prakash R."/>
            <person name="Hunter D."/>
            <person name="Zhang H."/>
            <person name="Mckenzie M."/>
            <person name="Knabel M."/>
            <person name="Harris A."/>
            <person name="Allan A."/>
            <person name="Chen A."/>
            <person name="Janssen B."/>
            <person name="Plunkett B."/>
            <person name="Dwamena C."/>
            <person name="Voogd C."/>
            <person name="Leif D."/>
            <person name="Lafferty D."/>
            <person name="Souleyre E."/>
            <person name="Varkonyi-Gasic E."/>
            <person name="Gambi F."/>
            <person name="Hanley J."/>
            <person name="Yao J.-L."/>
            <person name="Cheung J."/>
            <person name="David K."/>
            <person name="Warren B."/>
            <person name="Marsh K."/>
            <person name="Snowden K."/>
            <person name="Lin-Wang K."/>
            <person name="Brian L."/>
            <person name="Martinez-Sanchez M."/>
            <person name="Wang M."/>
            <person name="Ileperuma N."/>
            <person name="Macnee N."/>
            <person name="Campin R."/>
            <person name="Mcatee P."/>
            <person name="Drummond R."/>
            <person name="Espley R."/>
            <person name="Ireland H."/>
            <person name="Wu R."/>
            <person name="Atkinson R."/>
            <person name="Karunairetnam S."/>
            <person name="Bulley S."/>
            <person name="Chunkath S."/>
            <person name="Hanley Z."/>
            <person name="Storey R."/>
            <person name="Thrimawithana A."/>
            <person name="Thomson S."/>
            <person name="David C."/>
            <person name="Testolin R."/>
        </authorList>
    </citation>
    <scope>NUCLEOTIDE SEQUENCE [LARGE SCALE GENOMIC DNA]</scope>
    <source>
        <strain evidence="6">cv. Red5</strain>
        <tissue evidence="5">Young leaf</tissue>
    </source>
</reference>
<feature type="transmembrane region" description="Helical" evidence="3">
    <location>
        <begin position="20"/>
        <end position="43"/>
    </location>
</feature>
<evidence type="ECO:0000313" key="6">
    <source>
        <dbReference type="Proteomes" id="UP000241394"/>
    </source>
</evidence>
<dbReference type="PANTHER" id="PTHR43243">
    <property type="entry name" value="INNER MEMBRANE TRANSPORTER YGJI-RELATED"/>
    <property type="match status" value="1"/>
</dbReference>
<proteinExistence type="inferred from homology"/>
<dbReference type="STRING" id="1590841.A0A2R6PL18"/>
<evidence type="ECO:0000256" key="2">
    <source>
        <dbReference type="SAM" id="MobiDB-lite"/>
    </source>
</evidence>
<evidence type="ECO:0000313" key="5">
    <source>
        <dbReference type="EMBL" id="PSR92950.1"/>
    </source>
</evidence>
<feature type="transmembrane region" description="Helical" evidence="3">
    <location>
        <begin position="50"/>
        <end position="68"/>
    </location>
</feature>
<dbReference type="OrthoDB" id="3900342at2759"/>
<keyword evidence="6" id="KW-1185">Reference proteome</keyword>
<feature type="domain" description="Cationic amino acid transporter C-terminal" evidence="4">
    <location>
        <begin position="80"/>
        <end position="131"/>
    </location>
</feature>
<dbReference type="Proteomes" id="UP000241394">
    <property type="component" value="Chromosome LG24"/>
</dbReference>
<name>A0A2R6PL18_ACTCC</name>
<protein>
    <submittedName>
        <fullName evidence="5">Cationic amino acid transporter 7 like</fullName>
    </submittedName>
</protein>
<keyword evidence="3" id="KW-0812">Transmembrane</keyword>
<dbReference type="Pfam" id="PF13906">
    <property type="entry name" value="AA_permease_C"/>
    <property type="match status" value="1"/>
</dbReference>
<evidence type="ECO:0000256" key="1">
    <source>
        <dbReference type="ARBA" id="ARBA00008572"/>
    </source>
</evidence>
<keyword evidence="3" id="KW-0472">Membrane</keyword>
<dbReference type="InParanoid" id="A0A2R6PL18"/>
<dbReference type="GO" id="GO:0005886">
    <property type="term" value="C:plasma membrane"/>
    <property type="evidence" value="ECO:0007669"/>
    <property type="project" value="TreeGrafter"/>
</dbReference>
<evidence type="ECO:0000259" key="4">
    <source>
        <dbReference type="Pfam" id="PF13906"/>
    </source>
</evidence>
<sequence length="161" mass="17956">MVANAVIYRRYVSVGTTNPWPMLSFLFCSSLTSILFTLVWQFAPPGKPKGFMLGACTVIAVFILQLFHGVVPQARKPEFYGVPLMPWIPSISIFFLNIFLLGSHDGPSYARFGFLSALIMLVYVPYGVHTSYDAEGDGSLRQKNGEIRKESNESEDPILKV</sequence>
<reference evidence="6" key="2">
    <citation type="journal article" date="2018" name="BMC Genomics">
        <title>A manually annotated Actinidia chinensis var. chinensis (kiwifruit) genome highlights the challenges associated with draft genomes and gene prediction in plants.</title>
        <authorList>
            <person name="Pilkington S.M."/>
            <person name="Crowhurst R."/>
            <person name="Hilario E."/>
            <person name="Nardozza S."/>
            <person name="Fraser L."/>
            <person name="Peng Y."/>
            <person name="Gunaseelan K."/>
            <person name="Simpson R."/>
            <person name="Tahir J."/>
            <person name="Deroles S.C."/>
            <person name="Templeton K."/>
            <person name="Luo Z."/>
            <person name="Davy M."/>
            <person name="Cheng C."/>
            <person name="McNeilage M."/>
            <person name="Scaglione D."/>
            <person name="Liu Y."/>
            <person name="Zhang Q."/>
            <person name="Datson P."/>
            <person name="De Silva N."/>
            <person name="Gardiner S.E."/>
            <person name="Bassett H."/>
            <person name="Chagne D."/>
            <person name="McCallum J."/>
            <person name="Dzierzon H."/>
            <person name="Deng C."/>
            <person name="Wang Y.Y."/>
            <person name="Barron L."/>
            <person name="Manako K."/>
            <person name="Bowen J."/>
            <person name="Foster T.M."/>
            <person name="Erridge Z.A."/>
            <person name="Tiffin H."/>
            <person name="Waite C.N."/>
            <person name="Davies K.M."/>
            <person name="Grierson E.P."/>
            <person name="Laing W.A."/>
            <person name="Kirk R."/>
            <person name="Chen X."/>
            <person name="Wood M."/>
            <person name="Montefiori M."/>
            <person name="Brummell D.A."/>
            <person name="Schwinn K.E."/>
            <person name="Catanach A."/>
            <person name="Fullerton C."/>
            <person name="Li D."/>
            <person name="Meiyalaghan S."/>
            <person name="Nieuwenhuizen N."/>
            <person name="Read N."/>
            <person name="Prakash R."/>
            <person name="Hunter D."/>
            <person name="Zhang H."/>
            <person name="McKenzie M."/>
            <person name="Knabel M."/>
            <person name="Harris A."/>
            <person name="Allan A.C."/>
            <person name="Gleave A."/>
            <person name="Chen A."/>
            <person name="Janssen B.J."/>
            <person name="Plunkett B."/>
            <person name="Ampomah-Dwamena C."/>
            <person name="Voogd C."/>
            <person name="Leif D."/>
            <person name="Lafferty D."/>
            <person name="Souleyre E.J.F."/>
            <person name="Varkonyi-Gasic E."/>
            <person name="Gambi F."/>
            <person name="Hanley J."/>
            <person name="Yao J.L."/>
            <person name="Cheung J."/>
            <person name="David K.M."/>
            <person name="Warren B."/>
            <person name="Marsh K."/>
            <person name="Snowden K.C."/>
            <person name="Lin-Wang K."/>
            <person name="Brian L."/>
            <person name="Martinez-Sanchez M."/>
            <person name="Wang M."/>
            <person name="Ileperuma N."/>
            <person name="Macnee N."/>
            <person name="Campin R."/>
            <person name="McAtee P."/>
            <person name="Drummond R.S.M."/>
            <person name="Espley R.V."/>
            <person name="Ireland H.S."/>
            <person name="Wu R."/>
            <person name="Atkinson R.G."/>
            <person name="Karunairetnam S."/>
            <person name="Bulley S."/>
            <person name="Chunkath S."/>
            <person name="Hanley Z."/>
            <person name="Storey R."/>
            <person name="Thrimawithana A.H."/>
            <person name="Thomson S."/>
            <person name="David C."/>
            <person name="Testolin R."/>
            <person name="Huang H."/>
            <person name="Hellens R.P."/>
            <person name="Schaffer R.J."/>
        </authorList>
    </citation>
    <scope>NUCLEOTIDE SEQUENCE [LARGE SCALE GENOMIC DNA]</scope>
    <source>
        <strain evidence="6">cv. Red5</strain>
    </source>
</reference>
<dbReference type="GO" id="GO:0015171">
    <property type="term" value="F:amino acid transmembrane transporter activity"/>
    <property type="evidence" value="ECO:0007669"/>
    <property type="project" value="TreeGrafter"/>
</dbReference>
<feature type="transmembrane region" description="Helical" evidence="3">
    <location>
        <begin position="80"/>
        <end position="102"/>
    </location>
</feature>
<organism evidence="5 6">
    <name type="scientific">Actinidia chinensis var. chinensis</name>
    <name type="common">Chinese soft-hair kiwi</name>
    <dbReference type="NCBI Taxonomy" id="1590841"/>
    <lineage>
        <taxon>Eukaryota</taxon>
        <taxon>Viridiplantae</taxon>
        <taxon>Streptophyta</taxon>
        <taxon>Embryophyta</taxon>
        <taxon>Tracheophyta</taxon>
        <taxon>Spermatophyta</taxon>
        <taxon>Magnoliopsida</taxon>
        <taxon>eudicotyledons</taxon>
        <taxon>Gunneridae</taxon>
        <taxon>Pentapetalae</taxon>
        <taxon>asterids</taxon>
        <taxon>Ericales</taxon>
        <taxon>Actinidiaceae</taxon>
        <taxon>Actinidia</taxon>
    </lineage>
</organism>
<feature type="compositionally biased region" description="Basic and acidic residues" evidence="2">
    <location>
        <begin position="138"/>
        <end position="161"/>
    </location>
</feature>
<comment type="caution">
    <text evidence="5">The sequence shown here is derived from an EMBL/GenBank/DDBJ whole genome shotgun (WGS) entry which is preliminary data.</text>
</comment>
<dbReference type="AlphaFoldDB" id="A0A2R6PL18"/>
<keyword evidence="3" id="KW-1133">Transmembrane helix</keyword>